<evidence type="ECO:0000256" key="8">
    <source>
        <dbReference type="RuleBase" id="RU362026"/>
    </source>
</evidence>
<evidence type="ECO:0000256" key="1">
    <source>
        <dbReference type="ARBA" id="ARBA00010203"/>
    </source>
</evidence>
<dbReference type="GO" id="GO:0032259">
    <property type="term" value="P:methylation"/>
    <property type="evidence" value="ECO:0007669"/>
    <property type="project" value="UniProtKB-KW"/>
</dbReference>
<reference evidence="10 11" key="1">
    <citation type="submission" date="2008-04" db="EMBL/GenBank/DDBJ databases">
        <title>Complete sequence of chromosome of Natranaerobius thermophilus JW/NM-WN-LF.</title>
        <authorList>
            <consortium name="US DOE Joint Genome Institute"/>
            <person name="Copeland A."/>
            <person name="Lucas S."/>
            <person name="Lapidus A."/>
            <person name="Glavina del Rio T."/>
            <person name="Dalin E."/>
            <person name="Tice H."/>
            <person name="Bruce D."/>
            <person name="Goodwin L."/>
            <person name="Pitluck S."/>
            <person name="Chertkov O."/>
            <person name="Brettin T."/>
            <person name="Detter J.C."/>
            <person name="Han C."/>
            <person name="Kuske C.R."/>
            <person name="Schmutz J."/>
            <person name="Larimer F."/>
            <person name="Land M."/>
            <person name="Hauser L."/>
            <person name="Kyrpides N."/>
            <person name="Lykidis A."/>
            <person name="Mesbah N.M."/>
            <person name="Wiegel J."/>
        </authorList>
    </citation>
    <scope>NUCLEOTIDE SEQUENCE [LARGE SCALE GENOMIC DNA]</scope>
    <source>
        <strain evidence="11">ATCC BAA-1301 / DSM 18059 / JW/NM-WN-LF</strain>
    </source>
</reference>
<evidence type="ECO:0000313" key="11">
    <source>
        <dbReference type="Proteomes" id="UP000001683"/>
    </source>
</evidence>
<dbReference type="GO" id="GO:0008170">
    <property type="term" value="F:N-methyltransferase activity"/>
    <property type="evidence" value="ECO:0007669"/>
    <property type="project" value="InterPro"/>
</dbReference>
<dbReference type="REBASE" id="18211">
    <property type="entry name" value="M.NthORF2118P"/>
</dbReference>
<keyword evidence="3" id="KW-0808">Transferase</keyword>
<dbReference type="InterPro" id="IPR002941">
    <property type="entry name" value="DNA_methylase_N4/N6"/>
</dbReference>
<keyword evidence="5" id="KW-0680">Restriction system</keyword>
<feature type="domain" description="DNA methylase N-4/N-6" evidence="9">
    <location>
        <begin position="171"/>
        <end position="387"/>
    </location>
</feature>
<keyword evidence="6" id="KW-0238">DNA-binding</keyword>
<evidence type="ECO:0000256" key="6">
    <source>
        <dbReference type="ARBA" id="ARBA00023125"/>
    </source>
</evidence>
<dbReference type="GO" id="GO:0005737">
    <property type="term" value="C:cytoplasm"/>
    <property type="evidence" value="ECO:0007669"/>
    <property type="project" value="TreeGrafter"/>
</dbReference>
<dbReference type="PRINTS" id="PR00508">
    <property type="entry name" value="S21N4MTFRASE"/>
</dbReference>
<organism evidence="10 11">
    <name type="scientific">Natranaerobius thermophilus (strain ATCC BAA-1301 / DSM 18059 / JW/NM-WN-LF)</name>
    <dbReference type="NCBI Taxonomy" id="457570"/>
    <lineage>
        <taxon>Bacteria</taxon>
        <taxon>Bacillati</taxon>
        <taxon>Bacillota</taxon>
        <taxon>Clostridia</taxon>
        <taxon>Natranaerobiales</taxon>
        <taxon>Natranaerobiaceae</taxon>
        <taxon>Natranaerobius</taxon>
    </lineage>
</organism>
<evidence type="ECO:0000256" key="4">
    <source>
        <dbReference type="ARBA" id="ARBA00022691"/>
    </source>
</evidence>
<accession>B2A7H6</accession>
<dbReference type="EMBL" id="CP001034">
    <property type="protein sequence ID" value="ACB85685.1"/>
    <property type="molecule type" value="Genomic_DNA"/>
</dbReference>
<keyword evidence="4" id="KW-0949">S-adenosyl-L-methionine</keyword>
<dbReference type="KEGG" id="nth:Nther_2118"/>
<evidence type="ECO:0000256" key="3">
    <source>
        <dbReference type="ARBA" id="ARBA00022679"/>
    </source>
</evidence>
<dbReference type="AlphaFoldDB" id="B2A7H6"/>
<dbReference type="InterPro" id="IPR029063">
    <property type="entry name" value="SAM-dependent_MTases_sf"/>
</dbReference>
<dbReference type="InParanoid" id="B2A7H6"/>
<name>B2A7H6_NATTJ</name>
<dbReference type="SUPFAM" id="SSF53335">
    <property type="entry name" value="S-adenosyl-L-methionine-dependent methyltransferases"/>
    <property type="match status" value="1"/>
</dbReference>
<dbReference type="Proteomes" id="UP000001683">
    <property type="component" value="Chromosome"/>
</dbReference>
<dbReference type="OrthoDB" id="9800801at2"/>
<evidence type="ECO:0000256" key="7">
    <source>
        <dbReference type="ARBA" id="ARBA00049120"/>
    </source>
</evidence>
<dbReference type="PROSITE" id="PS00093">
    <property type="entry name" value="N4_MTASE"/>
    <property type="match status" value="1"/>
</dbReference>
<sequence length="395" mass="46644">MKDKAFHINGETSENYKKIFIPINKNELTKSEKRGLRQINDAFSNDDLIIETYDHKLIVFLNKLDVNSLKDLIFQFVSEQVSEDNVLLALLTKIENIKSYTYQGGKKVFVNFNDERKVKDRKAKETQRGKFFYAQDADFKVTNNAVPKEYENQIICADSEQLLSKMPENCIDLVFTSPPYNFGLEYDNHQDAMNWSIYFDKLYRILDECIRVTKYGGRIIVNVQPLFSDYIPIHHFISNFFIKKKLIWKAEILWEKNNYNCKYTAWGSWKSPSNPYMKYTWEFLEVFCKGTMKKQGKKENIDISAEEFKEWVYGKWSIAPEKNMKNYKHPSMFPEELARRVMKLFSYQGDIILDPFVGSGTTPVVAHQNNRRFLGIDISREYCELARKRIDQQDC</sequence>
<dbReference type="InterPro" id="IPR017985">
    <property type="entry name" value="MeTrfase_CN4_CS"/>
</dbReference>
<dbReference type="PANTHER" id="PTHR13370:SF3">
    <property type="entry name" value="TRNA (GUANINE(10)-N2)-METHYLTRANSFERASE HOMOLOG"/>
    <property type="match status" value="1"/>
</dbReference>
<dbReference type="RefSeq" id="WP_012448541.1">
    <property type="nucleotide sequence ID" value="NC_010718.1"/>
</dbReference>
<protein>
    <recommendedName>
        <fullName evidence="8">Methyltransferase</fullName>
        <ecNumber evidence="8">2.1.1.-</ecNumber>
    </recommendedName>
</protein>
<comment type="similarity">
    <text evidence="1">Belongs to the N(4)/N(6)-methyltransferase family. N(4) subfamily.</text>
</comment>
<dbReference type="InterPro" id="IPR001091">
    <property type="entry name" value="RM_Methyltransferase"/>
</dbReference>
<comment type="catalytic activity">
    <reaction evidence="7">
        <text>a 2'-deoxycytidine in DNA + S-adenosyl-L-methionine = an N(4)-methyl-2'-deoxycytidine in DNA + S-adenosyl-L-homocysteine + H(+)</text>
        <dbReference type="Rhea" id="RHEA:16857"/>
        <dbReference type="Rhea" id="RHEA-COMP:11369"/>
        <dbReference type="Rhea" id="RHEA-COMP:13674"/>
        <dbReference type="ChEBI" id="CHEBI:15378"/>
        <dbReference type="ChEBI" id="CHEBI:57856"/>
        <dbReference type="ChEBI" id="CHEBI:59789"/>
        <dbReference type="ChEBI" id="CHEBI:85452"/>
        <dbReference type="ChEBI" id="CHEBI:137933"/>
        <dbReference type="EC" id="2.1.1.113"/>
    </reaction>
</comment>
<keyword evidence="11" id="KW-1185">Reference proteome</keyword>
<dbReference type="Pfam" id="PF01555">
    <property type="entry name" value="N6_N4_Mtase"/>
    <property type="match status" value="1"/>
</dbReference>
<dbReference type="GO" id="GO:0003677">
    <property type="term" value="F:DNA binding"/>
    <property type="evidence" value="ECO:0007669"/>
    <property type="project" value="UniProtKB-KW"/>
</dbReference>
<evidence type="ECO:0000256" key="2">
    <source>
        <dbReference type="ARBA" id="ARBA00022603"/>
    </source>
</evidence>
<dbReference type="STRING" id="457570.Nther_2118"/>
<dbReference type="GO" id="GO:0009307">
    <property type="term" value="P:DNA restriction-modification system"/>
    <property type="evidence" value="ECO:0007669"/>
    <property type="project" value="UniProtKB-KW"/>
</dbReference>
<dbReference type="GO" id="GO:0015667">
    <property type="term" value="F:site-specific DNA-methyltransferase (cytosine-N4-specific) activity"/>
    <property type="evidence" value="ECO:0007669"/>
    <property type="project" value="UniProtKB-EC"/>
</dbReference>
<dbReference type="eggNOG" id="COG0863">
    <property type="taxonomic scope" value="Bacteria"/>
</dbReference>
<gene>
    <name evidence="10" type="ordered locus">Nther_2118</name>
</gene>
<keyword evidence="2 10" id="KW-0489">Methyltransferase</keyword>
<dbReference type="EC" id="2.1.1.-" evidence="8"/>
<dbReference type="PANTHER" id="PTHR13370">
    <property type="entry name" value="RNA METHYLASE-RELATED"/>
    <property type="match status" value="1"/>
</dbReference>
<proteinExistence type="inferred from homology"/>
<reference evidence="10 11" key="2">
    <citation type="journal article" date="2011" name="J. Bacteriol.">
        <title>Complete genome sequence of the anaerobic, halophilic alkalithermophile Natranaerobius thermophilus JW/NM-WN-LF.</title>
        <authorList>
            <person name="Zhao B."/>
            <person name="Mesbah N.M."/>
            <person name="Dalin E."/>
            <person name="Goodwin L."/>
            <person name="Nolan M."/>
            <person name="Pitluck S."/>
            <person name="Chertkov O."/>
            <person name="Brettin T.S."/>
            <person name="Han J."/>
            <person name="Larimer F.W."/>
            <person name="Land M.L."/>
            <person name="Hauser L."/>
            <person name="Kyrpides N."/>
            <person name="Wiegel J."/>
        </authorList>
    </citation>
    <scope>NUCLEOTIDE SEQUENCE [LARGE SCALE GENOMIC DNA]</scope>
    <source>
        <strain evidence="11">ATCC BAA-1301 / DSM 18059 / JW/NM-WN-LF</strain>
    </source>
</reference>
<evidence type="ECO:0000259" key="9">
    <source>
        <dbReference type="Pfam" id="PF01555"/>
    </source>
</evidence>
<dbReference type="HOGENOM" id="CLU_024927_2_3_9"/>
<dbReference type="GO" id="GO:0009007">
    <property type="term" value="F:site-specific DNA-methyltransferase (adenine-specific) activity"/>
    <property type="evidence" value="ECO:0007669"/>
    <property type="project" value="TreeGrafter"/>
</dbReference>
<dbReference type="Gene3D" id="3.40.50.150">
    <property type="entry name" value="Vaccinia Virus protein VP39"/>
    <property type="match status" value="1"/>
</dbReference>
<evidence type="ECO:0000256" key="5">
    <source>
        <dbReference type="ARBA" id="ARBA00022747"/>
    </source>
</evidence>
<evidence type="ECO:0000313" key="10">
    <source>
        <dbReference type="EMBL" id="ACB85685.1"/>
    </source>
</evidence>